<dbReference type="InterPro" id="IPR021394">
    <property type="entry name" value="Med25_PTOV"/>
</dbReference>
<gene>
    <name evidence="1" type="ORF">CTOB1V02_LOCUS15772</name>
</gene>
<dbReference type="Pfam" id="PF11232">
    <property type="entry name" value="Med25"/>
    <property type="match status" value="1"/>
</dbReference>
<sequence length="93" mass="10569">VWKGALEWVDKRGGTEGEQKRTVNCEISCIVANGEVAIKAENWPPKLYMQLIPKAIVVSLGSRYYRDSRSVLLHPTRDEALEALRIQMETNKL</sequence>
<proteinExistence type="predicted"/>
<feature type="non-terminal residue" evidence="1">
    <location>
        <position position="93"/>
    </location>
</feature>
<name>A0A7R8ZUX5_9CRUS</name>
<reference evidence="1" key="1">
    <citation type="submission" date="2020-11" db="EMBL/GenBank/DDBJ databases">
        <authorList>
            <person name="Tran Van P."/>
        </authorList>
    </citation>
    <scope>NUCLEOTIDE SEQUENCE</scope>
</reference>
<dbReference type="InterPro" id="IPR038196">
    <property type="entry name" value="Med25_PTOV_sf"/>
</dbReference>
<protein>
    <submittedName>
        <fullName evidence="1">Uncharacterized protein</fullName>
    </submittedName>
</protein>
<dbReference type="OrthoDB" id="7690434at2759"/>
<accession>A0A7R8ZUX5</accession>
<feature type="non-terminal residue" evidence="1">
    <location>
        <position position="1"/>
    </location>
</feature>
<dbReference type="EMBL" id="OB694174">
    <property type="protein sequence ID" value="CAD7237957.1"/>
    <property type="molecule type" value="Genomic_DNA"/>
</dbReference>
<dbReference type="Gene3D" id="2.40.290.30">
    <property type="entry name" value="Mediator complex subunit 25, ACID domain"/>
    <property type="match status" value="1"/>
</dbReference>
<organism evidence="1">
    <name type="scientific">Cyprideis torosa</name>
    <dbReference type="NCBI Taxonomy" id="163714"/>
    <lineage>
        <taxon>Eukaryota</taxon>
        <taxon>Metazoa</taxon>
        <taxon>Ecdysozoa</taxon>
        <taxon>Arthropoda</taxon>
        <taxon>Crustacea</taxon>
        <taxon>Oligostraca</taxon>
        <taxon>Ostracoda</taxon>
        <taxon>Podocopa</taxon>
        <taxon>Podocopida</taxon>
        <taxon>Cytherocopina</taxon>
        <taxon>Cytheroidea</taxon>
        <taxon>Cytherideidae</taxon>
        <taxon>Cyprideis</taxon>
    </lineage>
</organism>
<dbReference type="AlphaFoldDB" id="A0A7R8ZUX5"/>
<evidence type="ECO:0000313" key="1">
    <source>
        <dbReference type="EMBL" id="CAD7237957.1"/>
    </source>
</evidence>